<dbReference type="AlphaFoldDB" id="A0AA38GE74"/>
<sequence length="119" mass="13140">ISYYSYHPTSLYVDESLNEIFTFETFSDSDVDYISNNEHVSDDVTYLKNVECEFSTPLSSTSEVVSNFIHDVSTTPTSSPPIVSYDSTATISINIPCSSPPLSSSSSLDDIHVYSFIPT</sequence>
<feature type="non-terminal residue" evidence="1">
    <location>
        <position position="1"/>
    </location>
</feature>
<comment type="caution">
    <text evidence="1">The sequence shown here is derived from an EMBL/GenBank/DDBJ whole genome shotgun (WGS) entry which is preliminary data.</text>
</comment>
<proteinExistence type="predicted"/>
<dbReference type="EMBL" id="JAHRHJ020000004">
    <property type="protein sequence ID" value="KAH9319965.1"/>
    <property type="molecule type" value="Genomic_DNA"/>
</dbReference>
<keyword evidence="2" id="KW-1185">Reference proteome</keyword>
<accession>A0AA38GE74</accession>
<organism evidence="1 2">
    <name type="scientific">Taxus chinensis</name>
    <name type="common">Chinese yew</name>
    <name type="synonym">Taxus wallichiana var. chinensis</name>
    <dbReference type="NCBI Taxonomy" id="29808"/>
    <lineage>
        <taxon>Eukaryota</taxon>
        <taxon>Viridiplantae</taxon>
        <taxon>Streptophyta</taxon>
        <taxon>Embryophyta</taxon>
        <taxon>Tracheophyta</taxon>
        <taxon>Spermatophyta</taxon>
        <taxon>Pinopsida</taxon>
        <taxon>Pinidae</taxon>
        <taxon>Conifers II</taxon>
        <taxon>Cupressales</taxon>
        <taxon>Taxaceae</taxon>
        <taxon>Taxus</taxon>
    </lineage>
</organism>
<gene>
    <name evidence="1" type="ORF">KI387_021734</name>
</gene>
<evidence type="ECO:0000313" key="1">
    <source>
        <dbReference type="EMBL" id="KAH9319965.1"/>
    </source>
</evidence>
<name>A0AA38GE74_TAXCH</name>
<feature type="non-terminal residue" evidence="1">
    <location>
        <position position="119"/>
    </location>
</feature>
<reference evidence="1 2" key="1">
    <citation type="journal article" date="2021" name="Nat. Plants">
        <title>The Taxus genome provides insights into paclitaxel biosynthesis.</title>
        <authorList>
            <person name="Xiong X."/>
            <person name="Gou J."/>
            <person name="Liao Q."/>
            <person name="Li Y."/>
            <person name="Zhou Q."/>
            <person name="Bi G."/>
            <person name="Li C."/>
            <person name="Du R."/>
            <person name="Wang X."/>
            <person name="Sun T."/>
            <person name="Guo L."/>
            <person name="Liang H."/>
            <person name="Lu P."/>
            <person name="Wu Y."/>
            <person name="Zhang Z."/>
            <person name="Ro D.K."/>
            <person name="Shang Y."/>
            <person name="Huang S."/>
            <person name="Yan J."/>
        </authorList>
    </citation>
    <scope>NUCLEOTIDE SEQUENCE [LARGE SCALE GENOMIC DNA]</scope>
    <source>
        <strain evidence="1">Ta-2019</strain>
    </source>
</reference>
<protein>
    <submittedName>
        <fullName evidence="1">Uncharacterized protein</fullName>
    </submittedName>
</protein>
<dbReference type="Proteomes" id="UP000824469">
    <property type="component" value="Unassembled WGS sequence"/>
</dbReference>
<evidence type="ECO:0000313" key="2">
    <source>
        <dbReference type="Proteomes" id="UP000824469"/>
    </source>
</evidence>